<gene>
    <name evidence="2" type="primary">Aste57867_3162</name>
    <name evidence="1" type="ORF">As57867_003153</name>
    <name evidence="2" type="ORF">ASTE57867_3162</name>
</gene>
<dbReference type="AlphaFoldDB" id="A0A485K955"/>
<reference evidence="1" key="2">
    <citation type="submission" date="2019-06" db="EMBL/GenBank/DDBJ databases">
        <title>Genomics analysis of Aphanomyces spp. identifies a new class of oomycete effector associated with host adaptation.</title>
        <authorList>
            <person name="Gaulin E."/>
        </authorList>
    </citation>
    <scope>NUCLEOTIDE SEQUENCE</scope>
    <source>
        <strain evidence="1">CBS 578.67</strain>
    </source>
</reference>
<dbReference type="Proteomes" id="UP000332933">
    <property type="component" value="Unassembled WGS sequence"/>
</dbReference>
<evidence type="ECO:0000313" key="3">
    <source>
        <dbReference type="Proteomes" id="UP000332933"/>
    </source>
</evidence>
<dbReference type="OrthoDB" id="57576at2759"/>
<evidence type="ECO:0000313" key="2">
    <source>
        <dbReference type="EMBL" id="VFT80336.1"/>
    </source>
</evidence>
<protein>
    <submittedName>
        <fullName evidence="2">Aste57867_3162 protein</fullName>
    </submittedName>
</protein>
<dbReference type="EMBL" id="CAADRA010000516">
    <property type="protein sequence ID" value="VFT80336.1"/>
    <property type="molecule type" value="Genomic_DNA"/>
</dbReference>
<accession>A0A485K955</accession>
<keyword evidence="3" id="KW-1185">Reference proteome</keyword>
<sequence>MEEGRTVLCFPDGSEWFQGYFYAASAAEDDDFMEKPPTALGLLAVEMPVDDCVRCRHGGYREYKMTIINYDTEKEATILVQKTGGDFCTLATADSEESATRLNFDTSSMLTDEKAAACIRQMFPTIASRCENDDSVR</sequence>
<organism evidence="2 3">
    <name type="scientific">Aphanomyces stellatus</name>
    <dbReference type="NCBI Taxonomy" id="120398"/>
    <lineage>
        <taxon>Eukaryota</taxon>
        <taxon>Sar</taxon>
        <taxon>Stramenopiles</taxon>
        <taxon>Oomycota</taxon>
        <taxon>Saprolegniomycetes</taxon>
        <taxon>Saprolegniales</taxon>
        <taxon>Verrucalvaceae</taxon>
        <taxon>Aphanomyces</taxon>
    </lineage>
</organism>
<reference evidence="2 3" key="1">
    <citation type="submission" date="2019-03" db="EMBL/GenBank/DDBJ databases">
        <authorList>
            <person name="Gaulin E."/>
            <person name="Dumas B."/>
        </authorList>
    </citation>
    <scope>NUCLEOTIDE SEQUENCE [LARGE SCALE GENOMIC DNA]</scope>
    <source>
        <strain evidence="2">CBS 568.67</strain>
    </source>
</reference>
<name>A0A485K955_9STRA</name>
<evidence type="ECO:0000313" key="1">
    <source>
        <dbReference type="EMBL" id="KAF0715793.1"/>
    </source>
</evidence>
<dbReference type="EMBL" id="VJMH01000516">
    <property type="protein sequence ID" value="KAF0715793.1"/>
    <property type="molecule type" value="Genomic_DNA"/>
</dbReference>
<proteinExistence type="predicted"/>